<feature type="transmembrane region" description="Helical" evidence="2">
    <location>
        <begin position="117"/>
        <end position="141"/>
    </location>
</feature>
<feature type="transmembrane region" description="Helical" evidence="2">
    <location>
        <begin position="153"/>
        <end position="171"/>
    </location>
</feature>
<accession>A0A8K1CKQ7</accession>
<reference evidence="3" key="1">
    <citation type="submission" date="2019-03" db="EMBL/GenBank/DDBJ databases">
        <title>Long read genome sequence of the mycoparasitic Pythium oligandrum ATCC 38472 isolated from sugarbeet rhizosphere.</title>
        <authorList>
            <person name="Gaulin E."/>
        </authorList>
    </citation>
    <scope>NUCLEOTIDE SEQUENCE</scope>
    <source>
        <strain evidence="3">ATCC 38472_TT</strain>
    </source>
</reference>
<dbReference type="AlphaFoldDB" id="A0A8K1CKQ7"/>
<keyword evidence="2" id="KW-1133">Transmembrane helix</keyword>
<gene>
    <name evidence="3" type="ORF">Poli38472_007914</name>
</gene>
<name>A0A8K1CKQ7_PYTOL</name>
<protein>
    <submittedName>
        <fullName evidence="3">Uncharacterized protein</fullName>
    </submittedName>
</protein>
<dbReference type="EMBL" id="SPLM01000037">
    <property type="protein sequence ID" value="TMW65272.1"/>
    <property type="molecule type" value="Genomic_DNA"/>
</dbReference>
<evidence type="ECO:0000313" key="4">
    <source>
        <dbReference type="Proteomes" id="UP000794436"/>
    </source>
</evidence>
<evidence type="ECO:0000256" key="1">
    <source>
        <dbReference type="SAM" id="MobiDB-lite"/>
    </source>
</evidence>
<dbReference type="OrthoDB" id="10250354at2759"/>
<keyword evidence="2" id="KW-0812">Transmembrane</keyword>
<evidence type="ECO:0000313" key="3">
    <source>
        <dbReference type="EMBL" id="TMW65272.1"/>
    </source>
</evidence>
<proteinExistence type="predicted"/>
<organism evidence="3 4">
    <name type="scientific">Pythium oligandrum</name>
    <name type="common">Mycoparasitic fungus</name>
    <dbReference type="NCBI Taxonomy" id="41045"/>
    <lineage>
        <taxon>Eukaryota</taxon>
        <taxon>Sar</taxon>
        <taxon>Stramenopiles</taxon>
        <taxon>Oomycota</taxon>
        <taxon>Peronosporomycetes</taxon>
        <taxon>Pythiales</taxon>
        <taxon>Pythiaceae</taxon>
        <taxon>Pythium</taxon>
    </lineage>
</organism>
<comment type="caution">
    <text evidence="3">The sequence shown here is derived from an EMBL/GenBank/DDBJ whole genome shotgun (WGS) entry which is preliminary data.</text>
</comment>
<evidence type="ECO:0000256" key="2">
    <source>
        <dbReference type="SAM" id="Phobius"/>
    </source>
</evidence>
<feature type="transmembrane region" description="Helical" evidence="2">
    <location>
        <begin position="82"/>
        <end position="105"/>
    </location>
</feature>
<feature type="region of interest" description="Disordered" evidence="1">
    <location>
        <begin position="1"/>
        <end position="43"/>
    </location>
</feature>
<dbReference type="Proteomes" id="UP000794436">
    <property type="component" value="Unassembled WGS sequence"/>
</dbReference>
<feature type="compositionally biased region" description="Basic and acidic residues" evidence="1">
    <location>
        <begin position="22"/>
        <end position="33"/>
    </location>
</feature>
<feature type="compositionally biased region" description="Polar residues" evidence="1">
    <location>
        <begin position="8"/>
        <end position="18"/>
    </location>
</feature>
<keyword evidence="4" id="KW-1185">Reference proteome</keyword>
<keyword evidence="2" id="KW-0472">Membrane</keyword>
<sequence>MADEINQDNETPVATIQVTEVEPTKSPRDDGRKTLKKQGSSFKEEMRAVLTSLAAGRLPPLTENPPRMTIDPAEEAEMDSTISISTTMVTVSLMLAVGLIIPIFWCLRIDGTVSWSWAVTCIPLWIFDVFICTSPCLVPPTNTDGTPWTLPRQVYSFFTFVLELLTHVFIVKKLETSTGLWRKCLCRTLCITD</sequence>